<protein>
    <recommendedName>
        <fullName evidence="6">3-keto-5-aminohexanoate cleavage enzyme</fullName>
    </recommendedName>
</protein>
<evidence type="ECO:0000256" key="3">
    <source>
        <dbReference type="ARBA" id="ARBA00022723"/>
    </source>
</evidence>
<evidence type="ECO:0000256" key="2">
    <source>
        <dbReference type="ARBA" id="ARBA00022679"/>
    </source>
</evidence>
<proteinExistence type="predicted"/>
<dbReference type="PANTHER" id="PTHR37418">
    <property type="entry name" value="3-KETO-5-AMINOHEXANOATE CLEAVAGE ENZYME-RELATED"/>
    <property type="match status" value="1"/>
</dbReference>
<evidence type="ECO:0008006" key="6">
    <source>
        <dbReference type="Google" id="ProtNLM"/>
    </source>
</evidence>
<accession>X0YY03</accession>
<sequence>MRLGFEDNIYYEKGILAESNAQLVKRIVRITKEMGRDVATPDEARKLLRLKI</sequence>
<comment type="cofactor">
    <cofactor evidence="1">
        <name>Zn(2+)</name>
        <dbReference type="ChEBI" id="CHEBI:29105"/>
    </cofactor>
</comment>
<dbReference type="GO" id="GO:0043720">
    <property type="term" value="F:3-keto-5-aminohexanoate cleavage activity"/>
    <property type="evidence" value="ECO:0007669"/>
    <property type="project" value="InterPro"/>
</dbReference>
<comment type="caution">
    <text evidence="5">The sequence shown here is derived from an EMBL/GenBank/DDBJ whole genome shotgun (WGS) entry which is preliminary data.</text>
</comment>
<dbReference type="PANTHER" id="PTHR37418:SF2">
    <property type="entry name" value="3-KETO-5-AMINOHEXANOATE CLEAVAGE ENZYME"/>
    <property type="match status" value="1"/>
</dbReference>
<organism evidence="5">
    <name type="scientific">marine sediment metagenome</name>
    <dbReference type="NCBI Taxonomy" id="412755"/>
    <lineage>
        <taxon>unclassified sequences</taxon>
        <taxon>metagenomes</taxon>
        <taxon>ecological metagenomes</taxon>
    </lineage>
</organism>
<keyword evidence="4" id="KW-0862">Zinc</keyword>
<evidence type="ECO:0000256" key="4">
    <source>
        <dbReference type="ARBA" id="ARBA00022833"/>
    </source>
</evidence>
<dbReference type="EMBL" id="BART01002410">
    <property type="protein sequence ID" value="GAG61255.1"/>
    <property type="molecule type" value="Genomic_DNA"/>
</dbReference>
<dbReference type="Gene3D" id="3.20.20.70">
    <property type="entry name" value="Aldolase class I"/>
    <property type="match status" value="1"/>
</dbReference>
<dbReference type="AlphaFoldDB" id="X0YY03"/>
<dbReference type="GO" id="GO:0046872">
    <property type="term" value="F:metal ion binding"/>
    <property type="evidence" value="ECO:0007669"/>
    <property type="project" value="UniProtKB-KW"/>
</dbReference>
<keyword evidence="2" id="KW-0808">Transferase</keyword>
<name>X0YY03_9ZZZZ</name>
<gene>
    <name evidence="5" type="ORF">S01H4_07383</name>
</gene>
<keyword evidence="3" id="KW-0479">Metal-binding</keyword>
<dbReference type="InterPro" id="IPR013785">
    <property type="entry name" value="Aldolase_TIM"/>
</dbReference>
<evidence type="ECO:0000256" key="1">
    <source>
        <dbReference type="ARBA" id="ARBA00001947"/>
    </source>
</evidence>
<dbReference type="Pfam" id="PF05853">
    <property type="entry name" value="BKACE"/>
    <property type="match status" value="1"/>
</dbReference>
<dbReference type="InterPro" id="IPR008567">
    <property type="entry name" value="BKACE"/>
</dbReference>
<evidence type="ECO:0000313" key="5">
    <source>
        <dbReference type="EMBL" id="GAG61255.1"/>
    </source>
</evidence>
<reference evidence="5" key="1">
    <citation type="journal article" date="2014" name="Front. Microbiol.">
        <title>High frequency of phylogenetically diverse reductive dehalogenase-homologous genes in deep subseafloor sedimentary metagenomes.</title>
        <authorList>
            <person name="Kawai M."/>
            <person name="Futagami T."/>
            <person name="Toyoda A."/>
            <person name="Takaki Y."/>
            <person name="Nishi S."/>
            <person name="Hori S."/>
            <person name="Arai W."/>
            <person name="Tsubouchi T."/>
            <person name="Morono Y."/>
            <person name="Uchiyama I."/>
            <person name="Ito T."/>
            <person name="Fujiyama A."/>
            <person name="Inagaki F."/>
            <person name="Takami H."/>
        </authorList>
    </citation>
    <scope>NUCLEOTIDE SEQUENCE</scope>
    <source>
        <strain evidence="5">Expedition CK06-06</strain>
    </source>
</reference>